<keyword evidence="3 8" id="KW-0489">Methyltransferase</keyword>
<keyword evidence="9" id="KW-1185">Reference proteome</keyword>
<name>A0A271LF65_9HYPH</name>
<dbReference type="RefSeq" id="WP_095494962.1">
    <property type="nucleotide sequence ID" value="NZ_NPKJ01000064.1"/>
</dbReference>
<dbReference type="Proteomes" id="UP000216442">
    <property type="component" value="Unassembled WGS sequence"/>
</dbReference>
<proteinExistence type="inferred from homology"/>
<keyword evidence="4 8" id="KW-0808">Transferase</keyword>
<evidence type="ECO:0000259" key="7">
    <source>
        <dbReference type="Pfam" id="PF04471"/>
    </source>
</evidence>
<dbReference type="InterPro" id="IPR007560">
    <property type="entry name" value="Restrct_endonuc_IV_Mrr"/>
</dbReference>
<dbReference type="InterPro" id="IPR002941">
    <property type="entry name" value="DNA_methylase_N4/N6"/>
</dbReference>
<dbReference type="GO" id="GO:0004519">
    <property type="term" value="F:endonuclease activity"/>
    <property type="evidence" value="ECO:0007669"/>
    <property type="project" value="InterPro"/>
</dbReference>
<dbReference type="GO" id="GO:0008170">
    <property type="term" value="F:N-methyltransferase activity"/>
    <property type="evidence" value="ECO:0007669"/>
    <property type="project" value="InterPro"/>
</dbReference>
<dbReference type="Pfam" id="PF01555">
    <property type="entry name" value="N6_N4_Mtase"/>
    <property type="match status" value="1"/>
</dbReference>
<evidence type="ECO:0000256" key="2">
    <source>
        <dbReference type="ARBA" id="ARBA00011900"/>
    </source>
</evidence>
<dbReference type="GO" id="GO:0009307">
    <property type="term" value="P:DNA restriction-modification system"/>
    <property type="evidence" value="ECO:0007669"/>
    <property type="project" value="InterPro"/>
</dbReference>
<evidence type="ECO:0000256" key="4">
    <source>
        <dbReference type="ARBA" id="ARBA00022679"/>
    </source>
</evidence>
<evidence type="ECO:0000313" key="8">
    <source>
        <dbReference type="EMBL" id="PAQ06729.1"/>
    </source>
</evidence>
<dbReference type="EC" id="2.1.1.72" evidence="2"/>
<sequence length="576" mass="65182">MNKLFYGDNLDILRNKIRDESADIIYLDPPFKSDSNYNVFFQPNATMNEADAQVEAFKDTWKWGAAAEAAYDDVRNHGKLGLALAGIRRWLGDQNAMMAYLAMMAVRFVELQRVLKPNGSIYLHCDPTASHYLKILLDATFGHDWFRNEIIWKRTNSRSTTGQWPRVHDTLLMYSAPEAATFNVQRVLGEAAKLPHTLITGLDGEKYQTYELTGAGITKEGESGRAWRGFNPTKLGRHWGNNIIQMEAWDLAGLIHWPKNGGWPRRRADKPFDAAKRQVVVGDVWTDIDRLNQTAKERLGYPTQKPLALLERILRSSSKEGDVVLDPFCGCGTAVDAAEMLNRQWVGIDVAHYAVTLIEERLARWRPGAVYEVHGRPTTLAGARELAQRDKHQFQWWAAWLLGAQSYQRDEKKGADQGIDGRVGYKNGPYGDGQIIISVKGGENIGVQMMRDLRGVIEREEAEMGIMITLVEPTAPMIMEAARAGFVRRSAHGRLPRMQIVTIEDILDGRLPQLPPIPRPERHMPTRRSNPRDQLELLLPHTGDAPAQIKGEFVDPRFMKFGRERRRIDAEVPSEG</sequence>
<dbReference type="AlphaFoldDB" id="A0A271LF65"/>
<comment type="caution">
    <text evidence="8">The sequence shown here is derived from an EMBL/GenBank/DDBJ whole genome shotgun (WGS) entry which is preliminary data.</text>
</comment>
<protein>
    <recommendedName>
        <fullName evidence="2">site-specific DNA-methyltransferase (adenine-specific)</fullName>
        <ecNumber evidence="2">2.1.1.72</ecNumber>
    </recommendedName>
</protein>
<organism evidence="8 9">
    <name type="scientific">Mesorhizobium temperatum</name>
    <dbReference type="NCBI Taxonomy" id="241416"/>
    <lineage>
        <taxon>Bacteria</taxon>
        <taxon>Pseudomonadati</taxon>
        <taxon>Pseudomonadota</taxon>
        <taxon>Alphaproteobacteria</taxon>
        <taxon>Hyphomicrobiales</taxon>
        <taxon>Phyllobacteriaceae</taxon>
        <taxon>Mesorhizobium</taxon>
    </lineage>
</organism>
<evidence type="ECO:0000256" key="5">
    <source>
        <dbReference type="ARBA" id="ARBA00047942"/>
    </source>
</evidence>
<comment type="catalytic activity">
    <reaction evidence="5">
        <text>a 2'-deoxyadenosine in DNA + S-adenosyl-L-methionine = an N(6)-methyl-2'-deoxyadenosine in DNA + S-adenosyl-L-homocysteine + H(+)</text>
        <dbReference type="Rhea" id="RHEA:15197"/>
        <dbReference type="Rhea" id="RHEA-COMP:12418"/>
        <dbReference type="Rhea" id="RHEA-COMP:12419"/>
        <dbReference type="ChEBI" id="CHEBI:15378"/>
        <dbReference type="ChEBI" id="CHEBI:57856"/>
        <dbReference type="ChEBI" id="CHEBI:59789"/>
        <dbReference type="ChEBI" id="CHEBI:90615"/>
        <dbReference type="ChEBI" id="CHEBI:90616"/>
        <dbReference type="EC" id="2.1.1.72"/>
    </reaction>
</comment>
<dbReference type="SUPFAM" id="SSF53335">
    <property type="entry name" value="S-adenosyl-L-methionine-dependent methyltransferases"/>
    <property type="match status" value="1"/>
</dbReference>
<dbReference type="OrthoDB" id="9816043at2"/>
<evidence type="ECO:0000256" key="3">
    <source>
        <dbReference type="ARBA" id="ARBA00022603"/>
    </source>
</evidence>
<dbReference type="Pfam" id="PF04471">
    <property type="entry name" value="Mrr_cat"/>
    <property type="match status" value="1"/>
</dbReference>
<dbReference type="InterPro" id="IPR001091">
    <property type="entry name" value="RM_Methyltransferase"/>
</dbReference>
<dbReference type="InterPro" id="IPR002052">
    <property type="entry name" value="DNA_methylase_N6_adenine_CS"/>
</dbReference>
<evidence type="ECO:0000259" key="6">
    <source>
        <dbReference type="Pfam" id="PF01555"/>
    </source>
</evidence>
<comment type="similarity">
    <text evidence="1">Belongs to the N(4)/N(6)-methyltransferase family.</text>
</comment>
<dbReference type="GO" id="GO:0032259">
    <property type="term" value="P:methylation"/>
    <property type="evidence" value="ECO:0007669"/>
    <property type="project" value="UniProtKB-KW"/>
</dbReference>
<dbReference type="PRINTS" id="PR00508">
    <property type="entry name" value="S21N4MTFRASE"/>
</dbReference>
<dbReference type="PROSITE" id="PS00092">
    <property type="entry name" value="N6_MTASE"/>
    <property type="match status" value="1"/>
</dbReference>
<dbReference type="Gene3D" id="3.40.50.150">
    <property type="entry name" value="Vaccinia Virus protein VP39"/>
    <property type="match status" value="1"/>
</dbReference>
<reference evidence="8 9" key="1">
    <citation type="submission" date="2017-08" db="EMBL/GenBank/DDBJ databases">
        <title>Mesorhizobium wenxinae sp. nov., a novel rhizobial species isolated from root nodules of chickpea (Cicer arietinum L.).</title>
        <authorList>
            <person name="Zhang J."/>
        </authorList>
    </citation>
    <scope>NUCLEOTIDE SEQUENCE [LARGE SCALE GENOMIC DNA]</scope>
    <source>
        <strain evidence="8 9">SDW018</strain>
    </source>
</reference>
<dbReference type="GO" id="GO:0009007">
    <property type="term" value="F:site-specific DNA-methyltransferase (adenine-specific) activity"/>
    <property type="evidence" value="ECO:0007669"/>
    <property type="project" value="UniProtKB-EC"/>
</dbReference>
<feature type="domain" description="Restriction endonuclease type IV Mrr" evidence="7">
    <location>
        <begin position="389"/>
        <end position="482"/>
    </location>
</feature>
<feature type="domain" description="DNA methylase N-4/N-6" evidence="6">
    <location>
        <begin position="23"/>
        <end position="359"/>
    </location>
</feature>
<accession>A0A271LF65</accession>
<dbReference type="EMBL" id="NPKJ01000064">
    <property type="protein sequence ID" value="PAQ06729.1"/>
    <property type="molecule type" value="Genomic_DNA"/>
</dbReference>
<gene>
    <name evidence="8" type="ORF">CIT26_24425</name>
</gene>
<evidence type="ECO:0000256" key="1">
    <source>
        <dbReference type="ARBA" id="ARBA00006594"/>
    </source>
</evidence>
<dbReference type="InterPro" id="IPR029063">
    <property type="entry name" value="SAM-dependent_MTases_sf"/>
</dbReference>
<evidence type="ECO:0000313" key="9">
    <source>
        <dbReference type="Proteomes" id="UP000216442"/>
    </source>
</evidence>
<dbReference type="GO" id="GO:0003677">
    <property type="term" value="F:DNA binding"/>
    <property type="evidence" value="ECO:0007669"/>
    <property type="project" value="InterPro"/>
</dbReference>